<dbReference type="SUPFAM" id="SSF54593">
    <property type="entry name" value="Glyoxalase/Bleomycin resistance protein/Dihydroxybiphenyl dioxygenase"/>
    <property type="match status" value="1"/>
</dbReference>
<dbReference type="Proteomes" id="UP000033774">
    <property type="component" value="Unassembled WGS sequence"/>
</dbReference>
<evidence type="ECO:0000256" key="2">
    <source>
        <dbReference type="ARBA" id="ARBA00021572"/>
    </source>
</evidence>
<dbReference type="Pfam" id="PF00903">
    <property type="entry name" value="Glyoxalase"/>
    <property type="match status" value="1"/>
</dbReference>
<dbReference type="Gene3D" id="3.10.180.10">
    <property type="entry name" value="2,3-Dihydroxybiphenyl 1,2-Dioxygenase, domain 1"/>
    <property type="match status" value="1"/>
</dbReference>
<dbReference type="RefSeq" id="WP_045775576.1">
    <property type="nucleotide sequence ID" value="NZ_LAJY01000209.1"/>
</dbReference>
<comment type="similarity">
    <text evidence="1">Belongs to the bleomycin resistance protein family.</text>
</comment>
<dbReference type="AlphaFoldDB" id="A0A0F3ISS6"/>
<sequence length="121" mass="13486">MIDAAVCLPVLPARDLAEAQSFYAGLLGFAEIVYSDDNYLIVRRGSMELHFWHTADRNLAENTSCYIRGGEIPALYAEYAARGVPRLSAFEIRPWGMKEFYIHDPSGVLLRFGCAPEEIGA</sequence>
<dbReference type="InterPro" id="IPR004360">
    <property type="entry name" value="Glyas_Fos-R_dOase_dom"/>
</dbReference>
<proteinExistence type="inferred from homology"/>
<name>A0A0F3ISS6_9PROT</name>
<dbReference type="InterPro" id="IPR000335">
    <property type="entry name" value="Bleomycin-R"/>
</dbReference>
<keyword evidence="6" id="KW-1185">Reference proteome</keyword>
<dbReference type="CDD" id="cd08349">
    <property type="entry name" value="BLMA_like"/>
    <property type="match status" value="1"/>
</dbReference>
<reference evidence="5 6" key="1">
    <citation type="submission" date="2015-03" db="EMBL/GenBank/DDBJ databases">
        <title>Draft genome sequence of Elstera litoralis.</title>
        <authorList>
            <person name="Rahalkar M.C."/>
            <person name="Dhakephalkar P.K."/>
            <person name="Pore S.D."/>
            <person name="Arora P."/>
            <person name="Kapse N.G."/>
            <person name="Pandit P.S."/>
        </authorList>
    </citation>
    <scope>NUCLEOTIDE SEQUENCE [LARGE SCALE GENOMIC DNA]</scope>
    <source>
        <strain evidence="5 6">Dia-1</strain>
    </source>
</reference>
<evidence type="ECO:0000256" key="3">
    <source>
        <dbReference type="ARBA" id="ARBA00023251"/>
    </source>
</evidence>
<dbReference type="OrthoDB" id="9791602at2"/>
<dbReference type="EMBL" id="LAJY01000209">
    <property type="protein sequence ID" value="KJV09800.1"/>
    <property type="molecule type" value="Genomic_DNA"/>
</dbReference>
<feature type="domain" description="VOC" evidence="4">
    <location>
        <begin position="5"/>
        <end position="115"/>
    </location>
</feature>
<dbReference type="PROSITE" id="PS51819">
    <property type="entry name" value="VOC"/>
    <property type="match status" value="1"/>
</dbReference>
<evidence type="ECO:0000313" key="5">
    <source>
        <dbReference type="EMBL" id="KJV09800.1"/>
    </source>
</evidence>
<evidence type="ECO:0000259" key="4">
    <source>
        <dbReference type="PROSITE" id="PS51819"/>
    </source>
</evidence>
<comment type="caution">
    <text evidence="5">The sequence shown here is derived from an EMBL/GenBank/DDBJ whole genome shotgun (WGS) entry which is preliminary data.</text>
</comment>
<gene>
    <name evidence="5" type="ORF">VZ95_09120</name>
</gene>
<dbReference type="InterPro" id="IPR029068">
    <property type="entry name" value="Glyas_Bleomycin-R_OHBP_Dase"/>
</dbReference>
<keyword evidence="3" id="KW-0046">Antibiotic resistance</keyword>
<organism evidence="5 6">
    <name type="scientific">Elstera litoralis</name>
    <dbReference type="NCBI Taxonomy" id="552518"/>
    <lineage>
        <taxon>Bacteria</taxon>
        <taxon>Pseudomonadati</taxon>
        <taxon>Pseudomonadota</taxon>
        <taxon>Alphaproteobacteria</taxon>
        <taxon>Rhodospirillales</taxon>
        <taxon>Rhodospirillaceae</taxon>
        <taxon>Elstera</taxon>
    </lineage>
</organism>
<accession>A0A0F3ISS6</accession>
<dbReference type="InterPro" id="IPR037523">
    <property type="entry name" value="VOC_core"/>
</dbReference>
<dbReference type="GO" id="GO:0046677">
    <property type="term" value="P:response to antibiotic"/>
    <property type="evidence" value="ECO:0007669"/>
    <property type="project" value="UniProtKB-KW"/>
</dbReference>
<evidence type="ECO:0000313" key="6">
    <source>
        <dbReference type="Proteomes" id="UP000033774"/>
    </source>
</evidence>
<evidence type="ECO:0000256" key="1">
    <source>
        <dbReference type="ARBA" id="ARBA00011051"/>
    </source>
</evidence>
<protein>
    <recommendedName>
        <fullName evidence="2">Bleomycin resistance protein</fullName>
    </recommendedName>
</protein>